<sequence>MSIRTSCTWRSENFAFGYCDANGNRNGPNAGNCSEVGDNIILHHRISDEPLENGKSVDEEDNDGLDNIEDHNEYVQPNLVFPPSFSLGLTQEENAKSLEGAGSIEDINESDDIILAQFCHKSKRQKTIPAILIENYQCDKKFLQRTREFHLMGFRESQRDDYSVKFGKLVEKLKKAL</sequence>
<dbReference type="Proteomes" id="UP000489600">
    <property type="component" value="Unassembled WGS sequence"/>
</dbReference>
<name>A0A565BKB1_9BRAS</name>
<dbReference type="AlphaFoldDB" id="A0A565BKB1"/>
<keyword evidence="3" id="KW-1185">Reference proteome</keyword>
<organism evidence="2 3">
    <name type="scientific">Arabis nemorensis</name>
    <dbReference type="NCBI Taxonomy" id="586526"/>
    <lineage>
        <taxon>Eukaryota</taxon>
        <taxon>Viridiplantae</taxon>
        <taxon>Streptophyta</taxon>
        <taxon>Embryophyta</taxon>
        <taxon>Tracheophyta</taxon>
        <taxon>Spermatophyta</taxon>
        <taxon>Magnoliopsida</taxon>
        <taxon>eudicotyledons</taxon>
        <taxon>Gunneridae</taxon>
        <taxon>Pentapetalae</taxon>
        <taxon>rosids</taxon>
        <taxon>malvids</taxon>
        <taxon>Brassicales</taxon>
        <taxon>Brassicaceae</taxon>
        <taxon>Arabideae</taxon>
        <taxon>Arabis</taxon>
    </lineage>
</organism>
<evidence type="ECO:0000256" key="1">
    <source>
        <dbReference type="SAM" id="MobiDB-lite"/>
    </source>
</evidence>
<proteinExistence type="predicted"/>
<dbReference type="EMBL" id="CABITT030000004">
    <property type="protein sequence ID" value="VVB01628.1"/>
    <property type="molecule type" value="Genomic_DNA"/>
</dbReference>
<evidence type="ECO:0000313" key="2">
    <source>
        <dbReference type="EMBL" id="VVB01628.1"/>
    </source>
</evidence>
<evidence type="ECO:0000313" key="3">
    <source>
        <dbReference type="Proteomes" id="UP000489600"/>
    </source>
</evidence>
<gene>
    <name evidence="2" type="ORF">ANE_LOCUS12072</name>
</gene>
<protein>
    <submittedName>
        <fullName evidence="2">Uncharacterized protein</fullName>
    </submittedName>
</protein>
<feature type="region of interest" description="Disordered" evidence="1">
    <location>
        <begin position="50"/>
        <end position="69"/>
    </location>
</feature>
<reference evidence="2" key="1">
    <citation type="submission" date="2019-07" db="EMBL/GenBank/DDBJ databases">
        <authorList>
            <person name="Dittberner H."/>
        </authorList>
    </citation>
    <scope>NUCLEOTIDE SEQUENCE [LARGE SCALE GENOMIC DNA]</scope>
</reference>
<dbReference type="OrthoDB" id="1114285at2759"/>
<feature type="compositionally biased region" description="Acidic residues" evidence="1">
    <location>
        <begin position="58"/>
        <end position="67"/>
    </location>
</feature>
<accession>A0A565BKB1</accession>
<comment type="caution">
    <text evidence="2">The sequence shown here is derived from an EMBL/GenBank/DDBJ whole genome shotgun (WGS) entry which is preliminary data.</text>
</comment>